<reference evidence="5" key="1">
    <citation type="journal article" date="2017" name="Genome Biol.">
        <title>Comparative genomics reveals high biological diversity and specific adaptations in the industrially and medically important fungal genus Aspergillus.</title>
        <authorList>
            <person name="de Vries R.P."/>
            <person name="Riley R."/>
            <person name="Wiebenga A."/>
            <person name="Aguilar-Osorio G."/>
            <person name="Amillis S."/>
            <person name="Uchima C.A."/>
            <person name="Anderluh G."/>
            <person name="Asadollahi M."/>
            <person name="Askin M."/>
            <person name="Barry K."/>
            <person name="Battaglia E."/>
            <person name="Bayram O."/>
            <person name="Benocci T."/>
            <person name="Braus-Stromeyer S.A."/>
            <person name="Caldana C."/>
            <person name="Canovas D."/>
            <person name="Cerqueira G.C."/>
            <person name="Chen F."/>
            <person name="Chen W."/>
            <person name="Choi C."/>
            <person name="Clum A."/>
            <person name="Dos Santos R.A."/>
            <person name="Damasio A.R."/>
            <person name="Diallinas G."/>
            <person name="Emri T."/>
            <person name="Fekete E."/>
            <person name="Flipphi M."/>
            <person name="Freyberg S."/>
            <person name="Gallo A."/>
            <person name="Gournas C."/>
            <person name="Habgood R."/>
            <person name="Hainaut M."/>
            <person name="Harispe M.L."/>
            <person name="Henrissat B."/>
            <person name="Hilden K.S."/>
            <person name="Hope R."/>
            <person name="Hossain A."/>
            <person name="Karabika E."/>
            <person name="Karaffa L."/>
            <person name="Karanyi Z."/>
            <person name="Krasevec N."/>
            <person name="Kuo A."/>
            <person name="Kusch H."/>
            <person name="LaButti K."/>
            <person name="Lagendijk E.L."/>
            <person name="Lapidus A."/>
            <person name="Levasseur A."/>
            <person name="Lindquist E."/>
            <person name="Lipzen A."/>
            <person name="Logrieco A.F."/>
            <person name="MacCabe A."/>
            <person name="Maekelae M.R."/>
            <person name="Malavazi I."/>
            <person name="Melin P."/>
            <person name="Meyer V."/>
            <person name="Mielnichuk N."/>
            <person name="Miskei M."/>
            <person name="Molnar A.P."/>
            <person name="Mule G."/>
            <person name="Ngan C.Y."/>
            <person name="Orejas M."/>
            <person name="Orosz E."/>
            <person name="Ouedraogo J.P."/>
            <person name="Overkamp K.M."/>
            <person name="Park H.-S."/>
            <person name="Perrone G."/>
            <person name="Piumi F."/>
            <person name="Punt P.J."/>
            <person name="Ram A.F."/>
            <person name="Ramon A."/>
            <person name="Rauscher S."/>
            <person name="Record E."/>
            <person name="Riano-Pachon D.M."/>
            <person name="Robert V."/>
            <person name="Roehrig J."/>
            <person name="Ruller R."/>
            <person name="Salamov A."/>
            <person name="Salih N.S."/>
            <person name="Samson R.A."/>
            <person name="Sandor E."/>
            <person name="Sanguinetti M."/>
            <person name="Schuetze T."/>
            <person name="Sepcic K."/>
            <person name="Shelest E."/>
            <person name="Sherlock G."/>
            <person name="Sophianopoulou V."/>
            <person name="Squina F.M."/>
            <person name="Sun H."/>
            <person name="Susca A."/>
            <person name="Todd R.B."/>
            <person name="Tsang A."/>
            <person name="Unkles S.E."/>
            <person name="van de Wiele N."/>
            <person name="van Rossen-Uffink D."/>
            <person name="Oliveira J.V."/>
            <person name="Vesth T.C."/>
            <person name="Visser J."/>
            <person name="Yu J.-H."/>
            <person name="Zhou M."/>
            <person name="Andersen M.R."/>
            <person name="Archer D.B."/>
            <person name="Baker S.E."/>
            <person name="Benoit I."/>
            <person name="Brakhage A.A."/>
            <person name="Braus G.H."/>
            <person name="Fischer R."/>
            <person name="Frisvad J.C."/>
            <person name="Goldman G.H."/>
            <person name="Houbraken J."/>
            <person name="Oakley B."/>
            <person name="Pocsi I."/>
            <person name="Scazzocchio C."/>
            <person name="Seiboth B."/>
            <person name="vanKuyk P.A."/>
            <person name="Wortman J."/>
            <person name="Dyer P.S."/>
            <person name="Grigoriev I.V."/>
        </authorList>
    </citation>
    <scope>NUCLEOTIDE SEQUENCE [LARGE SCALE GENOMIC DNA]</scope>
    <source>
        <strain evidence="5">CBS 506.65</strain>
    </source>
</reference>
<dbReference type="InterPro" id="IPR036770">
    <property type="entry name" value="Ankyrin_rpt-contain_sf"/>
</dbReference>
<dbReference type="PANTHER" id="PTHR10039">
    <property type="entry name" value="AMELOGENIN"/>
    <property type="match status" value="1"/>
</dbReference>
<keyword evidence="5" id="KW-1185">Reference proteome</keyword>
<dbReference type="Gene3D" id="1.25.40.20">
    <property type="entry name" value="Ankyrin repeat-containing domain"/>
    <property type="match status" value="1"/>
</dbReference>
<evidence type="ECO:0000256" key="2">
    <source>
        <dbReference type="SAM" id="MobiDB-lite"/>
    </source>
</evidence>
<accession>A0A1L9S637</accession>
<gene>
    <name evidence="4" type="ORF">ASPZODRAFT_76501</name>
</gene>
<feature type="domain" description="NACHT" evidence="3">
    <location>
        <begin position="342"/>
        <end position="490"/>
    </location>
</feature>
<keyword evidence="1" id="KW-0677">Repeat</keyword>
<dbReference type="GeneID" id="34616559"/>
<evidence type="ECO:0000313" key="4">
    <source>
        <dbReference type="EMBL" id="OJJ42631.1"/>
    </source>
</evidence>
<dbReference type="PANTHER" id="PTHR10039:SF16">
    <property type="entry name" value="GPI INOSITOL-DEACYLASE"/>
    <property type="match status" value="1"/>
</dbReference>
<evidence type="ECO:0000259" key="3">
    <source>
        <dbReference type="PROSITE" id="PS50837"/>
    </source>
</evidence>
<feature type="compositionally biased region" description="Polar residues" evidence="2">
    <location>
        <begin position="32"/>
        <end position="41"/>
    </location>
</feature>
<dbReference type="InterPro" id="IPR007111">
    <property type="entry name" value="NACHT_NTPase"/>
</dbReference>
<dbReference type="RefSeq" id="XP_022577141.1">
    <property type="nucleotide sequence ID" value="XM_022730095.1"/>
</dbReference>
<evidence type="ECO:0000313" key="5">
    <source>
        <dbReference type="Proteomes" id="UP000184188"/>
    </source>
</evidence>
<dbReference type="PROSITE" id="PS50837">
    <property type="entry name" value="NACHT"/>
    <property type="match status" value="1"/>
</dbReference>
<proteinExistence type="predicted"/>
<dbReference type="EMBL" id="KV878358">
    <property type="protein sequence ID" value="OJJ42631.1"/>
    <property type="molecule type" value="Genomic_DNA"/>
</dbReference>
<dbReference type="InterPro" id="IPR055530">
    <property type="entry name" value="DUF7104"/>
</dbReference>
<dbReference type="InterPro" id="IPR056884">
    <property type="entry name" value="NPHP3-like_N"/>
</dbReference>
<dbReference type="SUPFAM" id="SSF52540">
    <property type="entry name" value="P-loop containing nucleoside triphosphate hydrolases"/>
    <property type="match status" value="1"/>
</dbReference>
<dbReference type="Pfam" id="PF22939">
    <property type="entry name" value="WHD_GPIID"/>
    <property type="match status" value="1"/>
</dbReference>
<dbReference type="VEuPathDB" id="FungiDB:ASPZODRAFT_76501"/>
<dbReference type="Proteomes" id="UP000184188">
    <property type="component" value="Unassembled WGS sequence"/>
</dbReference>
<dbReference type="InterPro" id="IPR027417">
    <property type="entry name" value="P-loop_NTPase"/>
</dbReference>
<dbReference type="Pfam" id="PF23397">
    <property type="entry name" value="DUF7104"/>
    <property type="match status" value="1"/>
</dbReference>
<dbReference type="SUPFAM" id="SSF48403">
    <property type="entry name" value="Ankyrin repeat"/>
    <property type="match status" value="1"/>
</dbReference>
<dbReference type="OrthoDB" id="1577640at2759"/>
<dbReference type="InterPro" id="IPR054471">
    <property type="entry name" value="GPIID_WHD"/>
</dbReference>
<feature type="compositionally biased region" description="Basic and acidic residues" evidence="2">
    <location>
        <begin position="42"/>
        <end position="52"/>
    </location>
</feature>
<feature type="region of interest" description="Disordered" evidence="2">
    <location>
        <begin position="1"/>
        <end position="52"/>
    </location>
</feature>
<evidence type="ECO:0000256" key="1">
    <source>
        <dbReference type="ARBA" id="ARBA00022737"/>
    </source>
</evidence>
<sequence>MSLNPIRAALPVAPASPRRQPQVEADVAHSRPASQATNNKSSEPEHESGKRDLWEVAEKRLDEETKKWLQVEQAQPIQDVLAGIGNEIKAKYEAYKKGDLSVRKRDGGSIDMRGSAKKILVFTLQASDLLGGIAASDPTGHASAAWAVVSFGLTLVKNNIKRRDSIMEASEFLAETLAYQAIVDRNYRSEATQSKEGLEDALIDVYVAILRYTAEVHKASKETRGARIGNSIMALVETPLQDLKAVVKHKIETVDRWKTLSQDEGLLQKADETLNAIDGMVAKMQEINSRTRNEEDLHILDWLSTIPYSTIQNYAQKHRSADTGGWLLKTEEYIGWKTTSGSILWLHGAVGCGKSFLCSTVIRDVDQHCQDNPSDVFAYWYFQFSYEETRSVENMVRCLIRQLCPNPLPHSIKNIWEGHRANREPEYSQLIKILDGIVGHLPGKVYIVFDALDECPSEPGRKERQLLLSFLKTLVEQHSDKLHLLATSRPEPDIRQSLEKHKSLNLEDGLERDVETFVRAELKCGSLSKWEAIDASIHTKIEERLLGIPERQFRWADLQIKRLEGCHIPEDIYQALESIPTSLEDSYREIFNKIDTKYRSRAQSILTWLSFSLRPTTAKILLAVSSLPLAESIIQICTTALVTIDTDNIIRLAHFSVKEFLISEAALNKTGWCHISKKLAHRAILDRLLSELHAQSDHNLTESDSRKKPLLVYAATFWDAHMKELGYYTNLPPPDLQEGINHLFFNQKCYLNWIRLRDGGENRNVWYMAAQECVTPIHRASQMGLIWMVQSLLRSGADPMHYFYVDFYEAFENATISAAKNGHLSILEILLDIPVSLSRRDTLAIIQEIQSHREGRAKLEAIIEKLWVKGFLSIESCDNDHDIADDILLKAAGNVECGEILMEILLNKRKTSLKHIFKSLVKEAFWQRHPQGTLQMLFTRQDCELAFSSDLITTLSKYSRRELDIATLSFVERFAEDIGREPFFLEVFAKSASLEVMQALLQVYGEGLVVTDGMLSAAARTNRDVRVLSLLLETRGEQITISNQLLSNAARNLEFGLETMKALLDRCGPDRLMDEEIMLAAVSNPLSGLSILKELLNRQQAGFVVSESVLISAAGRADLETMQLLMANSDSSITVTESISCAAAKNIRWTMLEYILGILGPDFPVTEEILVHAARNWRVDPRRITMLLSRFQNTMVPDTVFTAAHYDAPVLEILLNYNQNRAPVQNILVKVGSEAWSNASVVSLLLDRNLVSIDERLVETLAGNSKAVQILLDRNPMLPLTEKALMAAASDIDSMRMLITMKNNNVEITEAIVERALASPSSYGVLEMLLTRLGSKVPITEGLLIEAADRPRLREFRLLLGQRRPLDLQAVWEGFWQREIEHVEEASDVLLEFTNLKITDGLLETIAGKQMHDYPEKLFLYAAKHHIPISSQGRATLKPETILAVFDKIPNFPVTEEMNNTVKENPDLDARLEGRGSTGYSTA</sequence>
<protein>
    <recommendedName>
        <fullName evidence="3">NACHT domain-containing protein</fullName>
    </recommendedName>
</protein>
<name>A0A1L9S637_9EURO</name>
<dbReference type="Pfam" id="PF24883">
    <property type="entry name" value="NPHP3_N"/>
    <property type="match status" value="1"/>
</dbReference>
<dbReference type="Gene3D" id="3.40.50.300">
    <property type="entry name" value="P-loop containing nucleotide triphosphate hydrolases"/>
    <property type="match status" value="1"/>
</dbReference>
<organism evidence="4 5">
    <name type="scientific">Penicilliopsis zonata CBS 506.65</name>
    <dbReference type="NCBI Taxonomy" id="1073090"/>
    <lineage>
        <taxon>Eukaryota</taxon>
        <taxon>Fungi</taxon>
        <taxon>Dikarya</taxon>
        <taxon>Ascomycota</taxon>
        <taxon>Pezizomycotina</taxon>
        <taxon>Eurotiomycetes</taxon>
        <taxon>Eurotiomycetidae</taxon>
        <taxon>Eurotiales</taxon>
        <taxon>Aspergillaceae</taxon>
        <taxon>Penicilliopsis</taxon>
    </lineage>
</organism>